<sequence>MYPQTVISEQSYNHHHHNNNNHSHNRSYSQQNRRPAPLSISNQHLQAGYSQMPNGTQVFSVPVSQVPGSPTTPFDVAYATGMLPRQLLVSSPFISSPGVGNMNINCSPTNDRFKIPSYQSYQTRQYRAPSASKNSFSKNLKTKLNQVSKSRDSEETIFSRRDSITDETATSDENEKISLMDHQNVPNNKNDAIEKVDTSTTSKTNGNLKESDSNDENIDTRTLKFTNLRSDIELKEFLDFIEFGPIEECVFCNENEDEKHKVILLSFVYIFEANKCYSQFISILDQMRTALESPEMEILPIESSELSDEVQSAIENDEVWYLGKLEICPK</sequence>
<evidence type="ECO:0000313" key="2">
    <source>
        <dbReference type="Proteomes" id="UP001165064"/>
    </source>
</evidence>
<keyword evidence="2" id="KW-1185">Reference proteome</keyword>
<name>A0ACB5TJF7_AMBMO</name>
<gene>
    <name evidence="1" type="ORF">Amon02_000849300</name>
</gene>
<comment type="caution">
    <text evidence="1">The sequence shown here is derived from an EMBL/GenBank/DDBJ whole genome shotgun (WGS) entry which is preliminary data.</text>
</comment>
<dbReference type="Proteomes" id="UP001165064">
    <property type="component" value="Unassembled WGS sequence"/>
</dbReference>
<protein>
    <submittedName>
        <fullName evidence="1">Unnamed protein product</fullName>
    </submittedName>
</protein>
<evidence type="ECO:0000313" key="1">
    <source>
        <dbReference type="EMBL" id="GME89381.1"/>
    </source>
</evidence>
<proteinExistence type="predicted"/>
<dbReference type="EMBL" id="BSXS01007577">
    <property type="protein sequence ID" value="GME89381.1"/>
    <property type="molecule type" value="Genomic_DNA"/>
</dbReference>
<organism evidence="1 2">
    <name type="scientific">Ambrosiozyma monospora</name>
    <name type="common">Yeast</name>
    <name type="synonym">Endomycopsis monosporus</name>
    <dbReference type="NCBI Taxonomy" id="43982"/>
    <lineage>
        <taxon>Eukaryota</taxon>
        <taxon>Fungi</taxon>
        <taxon>Dikarya</taxon>
        <taxon>Ascomycota</taxon>
        <taxon>Saccharomycotina</taxon>
        <taxon>Pichiomycetes</taxon>
        <taxon>Pichiales</taxon>
        <taxon>Pichiaceae</taxon>
        <taxon>Ambrosiozyma</taxon>
    </lineage>
</organism>
<accession>A0ACB5TJF7</accession>
<reference evidence="1" key="1">
    <citation type="submission" date="2023-04" db="EMBL/GenBank/DDBJ databases">
        <title>Ambrosiozyma monospora NBRC 10751.</title>
        <authorList>
            <person name="Ichikawa N."/>
            <person name="Sato H."/>
            <person name="Tonouchi N."/>
        </authorList>
    </citation>
    <scope>NUCLEOTIDE SEQUENCE</scope>
    <source>
        <strain evidence="1">NBRC 10751</strain>
    </source>
</reference>